<reference evidence="2 3" key="1">
    <citation type="submission" date="2020-08" db="EMBL/GenBank/DDBJ databases">
        <title>Sequencing the genomes of 1000 actinobacteria strains.</title>
        <authorList>
            <person name="Klenk H.-P."/>
        </authorList>
    </citation>
    <scope>NUCLEOTIDE SEQUENCE [LARGE SCALE GENOMIC DNA]</scope>
    <source>
        <strain evidence="2 3">DSM 44230</strain>
    </source>
</reference>
<evidence type="ECO:0000313" key="2">
    <source>
        <dbReference type="EMBL" id="MBB4678264.1"/>
    </source>
</evidence>
<dbReference type="EMBL" id="JACHMH010000001">
    <property type="protein sequence ID" value="MBB4678264.1"/>
    <property type="molecule type" value="Genomic_DNA"/>
</dbReference>
<dbReference type="RefSeq" id="WP_185004118.1">
    <property type="nucleotide sequence ID" value="NZ_BAAAUI010000004.1"/>
</dbReference>
<dbReference type="Proteomes" id="UP000533598">
    <property type="component" value="Unassembled WGS sequence"/>
</dbReference>
<organism evidence="2 3">
    <name type="scientific">Crossiella cryophila</name>
    <dbReference type="NCBI Taxonomy" id="43355"/>
    <lineage>
        <taxon>Bacteria</taxon>
        <taxon>Bacillati</taxon>
        <taxon>Actinomycetota</taxon>
        <taxon>Actinomycetes</taxon>
        <taxon>Pseudonocardiales</taxon>
        <taxon>Pseudonocardiaceae</taxon>
        <taxon>Crossiella</taxon>
    </lineage>
</organism>
<dbReference type="InterPro" id="IPR036440">
    <property type="entry name" value="Peptidase_C15-like_sf"/>
</dbReference>
<protein>
    <submittedName>
        <fullName evidence="2">Pyrrolidone-carboxylate peptidase</fullName>
    </submittedName>
</protein>
<comment type="caution">
    <text evidence="2">The sequence shown here is derived from an EMBL/GenBank/DDBJ whole genome shotgun (WGS) entry which is preliminary data.</text>
</comment>
<keyword evidence="1" id="KW-0732">Signal</keyword>
<proteinExistence type="predicted"/>
<name>A0A7W7FWT9_9PSEU</name>
<gene>
    <name evidence="2" type="ORF">HNR67_004382</name>
</gene>
<accession>A0A7W7FWT9</accession>
<sequence length="410" mass="42521">MVRAVWVAALVALVVPVGLAGDARAQECFDTSIPVTTEESRLGNGTGDQLLAAGGFDGMVARFRARLCSVGAGGVRGAAAAAGTELWRGAVERAQGKRPGMGTLAVTDDRPLYWARLRMSALLRQWRPGVGGDRAVLLREFDRASRGVRSVDLPAGVARRVLVSGFDPFGFGDSDLRGGNPAGAAALRLDGTVVRTDNGPAVVEAVVLPVLWDAFADGVVEDAFGTAFRRPGRAPTLIMTISQGAGFNVERWAAGWRGGQPDNNDIGRNGLVPATQGFPQPGLSFVETSLPYARMVSAATGPDPVSLNQWFCYWPGQPGVGDSECRTEGTPPPGAAAEMGSGGNFLSNESMYRANRVRIGLGAHGVPGGHLHVPGVQTPASGALTDAEFERRSAEVVGQIAALVGVAAAG</sequence>
<dbReference type="Gene3D" id="3.40.630.20">
    <property type="entry name" value="Peptidase C15, pyroglutamyl peptidase I-like"/>
    <property type="match status" value="1"/>
</dbReference>
<evidence type="ECO:0000313" key="3">
    <source>
        <dbReference type="Proteomes" id="UP000533598"/>
    </source>
</evidence>
<keyword evidence="3" id="KW-1185">Reference proteome</keyword>
<feature type="signal peptide" evidence="1">
    <location>
        <begin position="1"/>
        <end position="20"/>
    </location>
</feature>
<dbReference type="AlphaFoldDB" id="A0A7W7FWT9"/>
<dbReference type="SUPFAM" id="SSF53182">
    <property type="entry name" value="Pyrrolidone carboxyl peptidase (pyroglutamate aminopeptidase)"/>
    <property type="match status" value="1"/>
</dbReference>
<feature type="chain" id="PRO_5039040029" evidence="1">
    <location>
        <begin position="21"/>
        <end position="410"/>
    </location>
</feature>
<evidence type="ECO:0000256" key="1">
    <source>
        <dbReference type="SAM" id="SignalP"/>
    </source>
</evidence>